<organism evidence="1 2">
    <name type="scientific">Candidatus Methanogaster sp</name>
    <dbReference type="NCBI Taxonomy" id="3386292"/>
    <lineage>
        <taxon>Archaea</taxon>
        <taxon>Methanobacteriati</taxon>
        <taxon>Methanobacteriota</taxon>
        <taxon>Stenosarchaea group</taxon>
        <taxon>Methanomicrobia</taxon>
        <taxon>Methanosarcinales</taxon>
        <taxon>ANME-2 cluster</taxon>
        <taxon>Candidatus Methanogasteraceae</taxon>
        <taxon>Candidatus Methanogaster</taxon>
    </lineage>
</organism>
<evidence type="ECO:0000313" key="1">
    <source>
        <dbReference type="EMBL" id="PXF60633.1"/>
    </source>
</evidence>
<gene>
    <name evidence="1" type="ORF">C4B59_08150</name>
</gene>
<dbReference type="Proteomes" id="UP000248329">
    <property type="component" value="Unassembled WGS sequence"/>
</dbReference>
<sequence>MEGRKVALFAFNGDPMCFAHVLLNALDMKEKGFKVKVVIEGTATTQVAELTDANKPFANLYKRVLDSGLIDCVCEACSNQTASQESALKQGLELCNEMSGHPSVGRYIENGYEVLLF</sequence>
<accession>A0AC61L2W6</accession>
<reference evidence="1" key="1">
    <citation type="submission" date="2018-01" db="EMBL/GenBank/DDBJ databases">
        <authorList>
            <person name="Krukenberg V."/>
        </authorList>
    </citation>
    <scope>NUCLEOTIDE SEQUENCE</scope>
    <source>
        <strain evidence="1">E20ANME2</strain>
    </source>
</reference>
<protein>
    <submittedName>
        <fullName evidence="1">Cytoplasmic protein</fullName>
    </submittedName>
</protein>
<comment type="caution">
    <text evidence="1">The sequence shown here is derived from an EMBL/GenBank/DDBJ whole genome shotgun (WGS) entry which is preliminary data.</text>
</comment>
<evidence type="ECO:0000313" key="2">
    <source>
        <dbReference type="Proteomes" id="UP000248329"/>
    </source>
</evidence>
<proteinExistence type="predicted"/>
<name>A0AC61L2W6_9EURY</name>
<dbReference type="EMBL" id="PQXF01000013">
    <property type="protein sequence ID" value="PXF60633.1"/>
    <property type="molecule type" value="Genomic_DNA"/>
</dbReference>